<evidence type="ECO:0000256" key="1">
    <source>
        <dbReference type="SAM" id="MobiDB-lite"/>
    </source>
</evidence>
<gene>
    <name evidence="2" type="ORF">TWF106_010409</name>
</gene>
<evidence type="ECO:0000313" key="3">
    <source>
        <dbReference type="Proteomes" id="UP000472727"/>
    </source>
</evidence>
<evidence type="ECO:0000313" key="2">
    <source>
        <dbReference type="EMBL" id="KAF3210748.1"/>
    </source>
</evidence>
<name>A0A7C8QFC3_ORBOL</name>
<dbReference type="EMBL" id="WIWS01000078">
    <property type="protein sequence ID" value="KAF3210748.1"/>
    <property type="molecule type" value="Genomic_DNA"/>
</dbReference>
<reference evidence="2 3" key="1">
    <citation type="submission" date="2019-06" db="EMBL/GenBank/DDBJ databases">
        <authorList>
            <person name="Palmer J.M."/>
        </authorList>
    </citation>
    <scope>NUCLEOTIDE SEQUENCE [LARGE SCALE GENOMIC DNA]</scope>
    <source>
        <strain evidence="2 3">TWF106</strain>
    </source>
</reference>
<protein>
    <submittedName>
        <fullName evidence="2">Uncharacterized protein</fullName>
    </submittedName>
</protein>
<organism evidence="2 3">
    <name type="scientific">Orbilia oligospora</name>
    <name type="common">Nematode-trapping fungus</name>
    <name type="synonym">Arthrobotrys oligospora</name>
    <dbReference type="NCBI Taxonomy" id="2813651"/>
    <lineage>
        <taxon>Eukaryota</taxon>
        <taxon>Fungi</taxon>
        <taxon>Dikarya</taxon>
        <taxon>Ascomycota</taxon>
        <taxon>Pezizomycotina</taxon>
        <taxon>Orbiliomycetes</taxon>
        <taxon>Orbiliales</taxon>
        <taxon>Orbiliaceae</taxon>
        <taxon>Orbilia</taxon>
    </lineage>
</organism>
<proteinExistence type="predicted"/>
<comment type="caution">
    <text evidence="2">The sequence shown here is derived from an EMBL/GenBank/DDBJ whole genome shotgun (WGS) entry which is preliminary data.</text>
</comment>
<accession>A0A7C8QFC3</accession>
<sequence length="95" mass="10366">MGHKIGAKVPGPGKLAYEAAGSGSWEGRGKRAGSSHLTGSKFYDWTNNNREEKLLKAEGVRGRVESRRRAETNEKSKGKFDADQGRRDMIGGEAM</sequence>
<dbReference type="AlphaFoldDB" id="A0A7C8QFC3"/>
<feature type="region of interest" description="Disordered" evidence="1">
    <location>
        <begin position="62"/>
        <end position="95"/>
    </location>
</feature>
<dbReference type="Proteomes" id="UP000472727">
    <property type="component" value="Unassembled WGS sequence"/>
</dbReference>